<reference evidence="4" key="1">
    <citation type="journal article" date="2019" name="Int. J. Syst. Evol. Microbiol.">
        <title>The Global Catalogue of Microorganisms (GCM) 10K type strain sequencing project: providing services to taxonomists for standard genome sequencing and annotation.</title>
        <authorList>
            <consortium name="The Broad Institute Genomics Platform"/>
            <consortium name="The Broad Institute Genome Sequencing Center for Infectious Disease"/>
            <person name="Wu L."/>
            <person name="Ma J."/>
        </authorList>
    </citation>
    <scope>NUCLEOTIDE SEQUENCE [LARGE SCALE GENOMIC DNA]</scope>
    <source>
        <strain evidence="4">JCM 3369</strain>
    </source>
</reference>
<sequence>MDDADPRTDPPAPPAPEDDTAPERPAKPAPAKRSASAEGASSDREGDTAEDGEEAEDGEPVEDITAEGDGDGAAGTQAAFAVRTRVTWRGMWQLVAFVILFLAAGVFIAGGVMRGKGAGSLVFVVLGGSGVLLFGAGMLMSAGAMLARRPVLEIDSEGVRRPARWPMPRRADRGLPWSRTAALTAVRRGVAGTRGGVQDYLVFLPTPELAELARTAERPHLVALTLQDVPATREAVPWCFPVEPGWDATLPEIVRQARRRHRVTVIDRRTK</sequence>
<keyword evidence="2" id="KW-1133">Transmembrane helix</keyword>
<name>A0ABW2CCS5_9ACTN</name>
<feature type="transmembrane region" description="Helical" evidence="2">
    <location>
        <begin position="118"/>
        <end position="139"/>
    </location>
</feature>
<accession>A0ABW2CCS5</accession>
<dbReference type="RefSeq" id="WP_378062999.1">
    <property type="nucleotide sequence ID" value="NZ_JBHSXS010000001.1"/>
</dbReference>
<dbReference type="Proteomes" id="UP001596380">
    <property type="component" value="Unassembled WGS sequence"/>
</dbReference>
<gene>
    <name evidence="3" type="ORF">ACFQKB_01440</name>
</gene>
<organism evidence="3 4">
    <name type="scientific">Actinomadura yumaensis</name>
    <dbReference type="NCBI Taxonomy" id="111807"/>
    <lineage>
        <taxon>Bacteria</taxon>
        <taxon>Bacillati</taxon>
        <taxon>Actinomycetota</taxon>
        <taxon>Actinomycetes</taxon>
        <taxon>Streptosporangiales</taxon>
        <taxon>Thermomonosporaceae</taxon>
        <taxon>Actinomadura</taxon>
    </lineage>
</organism>
<proteinExistence type="predicted"/>
<evidence type="ECO:0000256" key="1">
    <source>
        <dbReference type="SAM" id="MobiDB-lite"/>
    </source>
</evidence>
<dbReference type="EMBL" id="JBHSXS010000001">
    <property type="protein sequence ID" value="MFC6878421.1"/>
    <property type="molecule type" value="Genomic_DNA"/>
</dbReference>
<evidence type="ECO:0000313" key="3">
    <source>
        <dbReference type="EMBL" id="MFC6878421.1"/>
    </source>
</evidence>
<feature type="region of interest" description="Disordered" evidence="1">
    <location>
        <begin position="1"/>
        <end position="73"/>
    </location>
</feature>
<keyword evidence="4" id="KW-1185">Reference proteome</keyword>
<keyword evidence="2" id="KW-0812">Transmembrane</keyword>
<keyword evidence="2" id="KW-0472">Membrane</keyword>
<feature type="compositionally biased region" description="Acidic residues" evidence="1">
    <location>
        <begin position="48"/>
        <end position="70"/>
    </location>
</feature>
<comment type="caution">
    <text evidence="3">The sequence shown here is derived from an EMBL/GenBank/DDBJ whole genome shotgun (WGS) entry which is preliminary data.</text>
</comment>
<evidence type="ECO:0000256" key="2">
    <source>
        <dbReference type="SAM" id="Phobius"/>
    </source>
</evidence>
<evidence type="ECO:0000313" key="4">
    <source>
        <dbReference type="Proteomes" id="UP001596380"/>
    </source>
</evidence>
<feature type="compositionally biased region" description="Low complexity" evidence="1">
    <location>
        <begin position="29"/>
        <end position="38"/>
    </location>
</feature>
<protein>
    <submittedName>
        <fullName evidence="3">Uncharacterized protein</fullName>
    </submittedName>
</protein>
<feature type="transmembrane region" description="Helical" evidence="2">
    <location>
        <begin position="91"/>
        <end position="112"/>
    </location>
</feature>